<dbReference type="EMBL" id="BONY01000084">
    <property type="protein sequence ID" value="GIH10109.1"/>
    <property type="molecule type" value="Genomic_DNA"/>
</dbReference>
<evidence type="ECO:0000256" key="1">
    <source>
        <dbReference type="SAM" id="Phobius"/>
    </source>
</evidence>
<reference evidence="2" key="1">
    <citation type="submission" date="2021-01" db="EMBL/GenBank/DDBJ databases">
        <title>Whole genome shotgun sequence of Rhizocola hellebori NBRC 109834.</title>
        <authorList>
            <person name="Komaki H."/>
            <person name="Tamura T."/>
        </authorList>
    </citation>
    <scope>NUCLEOTIDE SEQUENCE</scope>
    <source>
        <strain evidence="2">NBRC 109834</strain>
    </source>
</reference>
<organism evidence="2 3">
    <name type="scientific">Rhizocola hellebori</name>
    <dbReference type="NCBI Taxonomy" id="1392758"/>
    <lineage>
        <taxon>Bacteria</taxon>
        <taxon>Bacillati</taxon>
        <taxon>Actinomycetota</taxon>
        <taxon>Actinomycetes</taxon>
        <taxon>Micromonosporales</taxon>
        <taxon>Micromonosporaceae</taxon>
        <taxon>Rhizocola</taxon>
    </lineage>
</organism>
<sequence>MRVFDLLLRLFGIVLSVLMAVGSAVLEATATPGFWVYPVVAAIAGNAFLVWFAHSTVDRSWAPWIPALAWSATMIALVGGTSEGDQIANSVTGLATFAAGALTFFVAVALRPRSDDRRAPF</sequence>
<dbReference type="RefSeq" id="WP_203913826.1">
    <property type="nucleotide sequence ID" value="NZ_BONY01000084.1"/>
</dbReference>
<feature type="transmembrane region" description="Helical" evidence="1">
    <location>
        <begin position="61"/>
        <end position="81"/>
    </location>
</feature>
<dbReference type="AlphaFoldDB" id="A0A8J3QFP6"/>
<protein>
    <submittedName>
        <fullName evidence="2">Uncharacterized protein</fullName>
    </submittedName>
</protein>
<comment type="caution">
    <text evidence="2">The sequence shown here is derived from an EMBL/GenBank/DDBJ whole genome shotgun (WGS) entry which is preliminary data.</text>
</comment>
<dbReference type="Proteomes" id="UP000612899">
    <property type="component" value="Unassembled WGS sequence"/>
</dbReference>
<keyword evidence="1" id="KW-1133">Transmembrane helix</keyword>
<feature type="transmembrane region" description="Helical" evidence="1">
    <location>
        <begin position="7"/>
        <end position="28"/>
    </location>
</feature>
<keyword evidence="3" id="KW-1185">Reference proteome</keyword>
<evidence type="ECO:0000313" key="2">
    <source>
        <dbReference type="EMBL" id="GIH10109.1"/>
    </source>
</evidence>
<evidence type="ECO:0000313" key="3">
    <source>
        <dbReference type="Proteomes" id="UP000612899"/>
    </source>
</evidence>
<keyword evidence="1" id="KW-0812">Transmembrane</keyword>
<gene>
    <name evidence="2" type="ORF">Rhe02_81760</name>
</gene>
<proteinExistence type="predicted"/>
<name>A0A8J3QFP6_9ACTN</name>
<feature type="transmembrane region" description="Helical" evidence="1">
    <location>
        <begin position="34"/>
        <end position="54"/>
    </location>
</feature>
<accession>A0A8J3QFP6</accession>
<feature type="transmembrane region" description="Helical" evidence="1">
    <location>
        <begin position="87"/>
        <end position="110"/>
    </location>
</feature>
<keyword evidence="1" id="KW-0472">Membrane</keyword>